<feature type="compositionally biased region" description="Low complexity" evidence="1">
    <location>
        <begin position="142"/>
        <end position="157"/>
    </location>
</feature>
<keyword evidence="2" id="KW-0472">Membrane</keyword>
<organism evidence="3 4">
    <name type="scientific">Marasmius tenuissimus</name>
    <dbReference type="NCBI Taxonomy" id="585030"/>
    <lineage>
        <taxon>Eukaryota</taxon>
        <taxon>Fungi</taxon>
        <taxon>Dikarya</taxon>
        <taxon>Basidiomycota</taxon>
        <taxon>Agaricomycotina</taxon>
        <taxon>Agaricomycetes</taxon>
        <taxon>Agaricomycetidae</taxon>
        <taxon>Agaricales</taxon>
        <taxon>Marasmiineae</taxon>
        <taxon>Marasmiaceae</taxon>
        <taxon>Marasmius</taxon>
    </lineage>
</organism>
<evidence type="ECO:0000256" key="1">
    <source>
        <dbReference type="SAM" id="MobiDB-lite"/>
    </source>
</evidence>
<feature type="transmembrane region" description="Helical" evidence="2">
    <location>
        <begin position="243"/>
        <end position="261"/>
    </location>
</feature>
<dbReference type="Proteomes" id="UP001437256">
    <property type="component" value="Unassembled WGS sequence"/>
</dbReference>
<dbReference type="EMBL" id="JBBXMP010000054">
    <property type="protein sequence ID" value="KAL0064938.1"/>
    <property type="molecule type" value="Genomic_DNA"/>
</dbReference>
<evidence type="ECO:0000313" key="3">
    <source>
        <dbReference type="EMBL" id="KAL0064938.1"/>
    </source>
</evidence>
<reference evidence="3 4" key="1">
    <citation type="submission" date="2024-05" db="EMBL/GenBank/DDBJ databases">
        <title>A draft genome resource for the thread blight pathogen Marasmius tenuissimus strain MS-2.</title>
        <authorList>
            <person name="Yulfo-Soto G.E."/>
            <person name="Baruah I.K."/>
            <person name="Amoako-Attah I."/>
            <person name="Bukari Y."/>
            <person name="Meinhardt L.W."/>
            <person name="Bailey B.A."/>
            <person name="Cohen S.P."/>
        </authorList>
    </citation>
    <scope>NUCLEOTIDE SEQUENCE [LARGE SCALE GENOMIC DNA]</scope>
    <source>
        <strain evidence="3 4">MS-2</strain>
    </source>
</reference>
<protein>
    <recommendedName>
        <fullName evidence="5">Transcription factor domain-containing protein</fullName>
    </recommendedName>
</protein>
<evidence type="ECO:0008006" key="5">
    <source>
        <dbReference type="Google" id="ProtNLM"/>
    </source>
</evidence>
<gene>
    <name evidence="3" type="ORF">AAF712_008057</name>
</gene>
<name>A0ABR2ZVX4_9AGAR</name>
<sequence length="305" mass="33021">MLSSSHPKRIIHAIQAEIILSNYFLHMRRNLEGRYHLNTALSLAAGAGLHRTRTVGSSILPPPTDSIEEGETINAFWTIYSMHNVWDAIEPAVGADSVVLDRNGQRIDVPWPLDMVDYEQGIPRTYMGASSSSSATVRNFLSGSGSPANSSRNANRNDPTEMERLVSCLNHLDQLIDSFAGPPAVSSPLAVLTRTLAYASTIQLHAAFADSNARSHNKSIVAARAAADLVSLVPVPNSGSGTMVLNPIFAILWGIIGRVIAREIGRIRLARDSGTVGRRNELSTLLERILATMNAWSGWSSIMGE</sequence>
<feature type="region of interest" description="Disordered" evidence="1">
    <location>
        <begin position="138"/>
        <end position="158"/>
    </location>
</feature>
<comment type="caution">
    <text evidence="3">The sequence shown here is derived from an EMBL/GenBank/DDBJ whole genome shotgun (WGS) entry which is preliminary data.</text>
</comment>
<proteinExistence type="predicted"/>
<accession>A0ABR2ZVX4</accession>
<keyword evidence="2" id="KW-1133">Transmembrane helix</keyword>
<keyword evidence="2" id="KW-0812">Transmembrane</keyword>
<evidence type="ECO:0000313" key="4">
    <source>
        <dbReference type="Proteomes" id="UP001437256"/>
    </source>
</evidence>
<evidence type="ECO:0000256" key="2">
    <source>
        <dbReference type="SAM" id="Phobius"/>
    </source>
</evidence>
<keyword evidence="4" id="KW-1185">Reference proteome</keyword>
<dbReference type="CDD" id="cd12148">
    <property type="entry name" value="fungal_TF_MHR"/>
    <property type="match status" value="1"/>
</dbReference>